<gene>
    <name evidence="1" type="ORF">TOL_0461</name>
</gene>
<sequence>MIWIAKCPTCGPVRIEQTVQPRNCKTQLKIGSRSMRQCGQQLTEVFSTRGAK</sequence>
<evidence type="ECO:0000313" key="2">
    <source>
        <dbReference type="Proteomes" id="UP000011866"/>
    </source>
</evidence>
<evidence type="ECO:0000313" key="1">
    <source>
        <dbReference type="EMBL" id="CCU70900.1"/>
    </source>
</evidence>
<protein>
    <submittedName>
        <fullName evidence="1">Uncharacterized protein</fullName>
    </submittedName>
</protein>
<reference evidence="1 2" key="1">
    <citation type="journal article" date="2013" name="Genome Announc.">
        <title>Genome Sequence of Thalassolituus oleivorans MIL-1 (DSM 14913T).</title>
        <authorList>
            <person name="Golyshin P.N."/>
            <person name="Werner J."/>
            <person name="Chernikova T.N."/>
            <person name="Tran H."/>
            <person name="Ferrer M."/>
            <person name="Yakimov M.M."/>
            <person name="Teeling H."/>
            <person name="Golyshina O.V."/>
        </authorList>
    </citation>
    <scope>NUCLEOTIDE SEQUENCE [LARGE SCALE GENOMIC DNA]</scope>
    <source>
        <strain evidence="1 2">MIL-1</strain>
    </source>
</reference>
<organism evidence="1 2">
    <name type="scientific">Thalassolituus oleivorans MIL-1</name>
    <dbReference type="NCBI Taxonomy" id="1298593"/>
    <lineage>
        <taxon>Bacteria</taxon>
        <taxon>Pseudomonadati</taxon>
        <taxon>Pseudomonadota</taxon>
        <taxon>Gammaproteobacteria</taxon>
        <taxon>Oceanospirillales</taxon>
        <taxon>Oceanospirillaceae</taxon>
        <taxon>Thalassolituus</taxon>
    </lineage>
</organism>
<dbReference type="KEGG" id="tol:TOL_0461"/>
<dbReference type="Proteomes" id="UP000011866">
    <property type="component" value="Chromosome"/>
</dbReference>
<proteinExistence type="predicted"/>
<name>M5DM17_9GAMM</name>
<accession>M5DM17</accession>
<dbReference type="EMBL" id="HF680312">
    <property type="protein sequence ID" value="CCU70900.1"/>
    <property type="molecule type" value="Genomic_DNA"/>
</dbReference>
<dbReference type="AlphaFoldDB" id="M5DM17"/>
<dbReference type="HOGENOM" id="CLU_3085718_0_0_6"/>
<keyword evidence="2" id="KW-1185">Reference proteome</keyword>